<evidence type="ECO:0000313" key="2">
    <source>
        <dbReference type="WBParaSite" id="ALUE_0002052901-mRNA-1"/>
    </source>
</evidence>
<dbReference type="Proteomes" id="UP000036681">
    <property type="component" value="Unplaced"/>
</dbReference>
<protein>
    <submittedName>
        <fullName evidence="2">t-SNARE coiled-coil homology domain-containing protein</fullName>
    </submittedName>
</protein>
<sequence length="84" mass="9436">MSVDAEIEEIRRTITEIHRTLYKIDAHLDGAIENVDRELSLFDQSLRNVAGEANRIRTGVAQIVSMVGVECANCCRFDNSDNLI</sequence>
<organism evidence="1 2">
    <name type="scientific">Ascaris lumbricoides</name>
    <name type="common">Giant roundworm</name>
    <dbReference type="NCBI Taxonomy" id="6252"/>
    <lineage>
        <taxon>Eukaryota</taxon>
        <taxon>Metazoa</taxon>
        <taxon>Ecdysozoa</taxon>
        <taxon>Nematoda</taxon>
        <taxon>Chromadorea</taxon>
        <taxon>Rhabditida</taxon>
        <taxon>Spirurina</taxon>
        <taxon>Ascaridomorpha</taxon>
        <taxon>Ascaridoidea</taxon>
        <taxon>Ascarididae</taxon>
        <taxon>Ascaris</taxon>
    </lineage>
</organism>
<reference evidence="2" key="1">
    <citation type="submission" date="2017-02" db="UniProtKB">
        <authorList>
            <consortium name="WormBaseParasite"/>
        </authorList>
    </citation>
    <scope>IDENTIFICATION</scope>
</reference>
<dbReference type="WBParaSite" id="ALUE_0002052901-mRNA-1">
    <property type="protein sequence ID" value="ALUE_0002052901-mRNA-1"/>
    <property type="gene ID" value="ALUE_0002052901"/>
</dbReference>
<dbReference type="AlphaFoldDB" id="A0A0M3IP51"/>
<proteinExistence type="predicted"/>
<accession>A0A0M3IP51</accession>
<name>A0A0M3IP51_ASCLU</name>
<keyword evidence="1" id="KW-1185">Reference proteome</keyword>
<evidence type="ECO:0000313" key="1">
    <source>
        <dbReference type="Proteomes" id="UP000036681"/>
    </source>
</evidence>